<feature type="transmembrane region" description="Helical" evidence="1">
    <location>
        <begin position="12"/>
        <end position="32"/>
    </location>
</feature>
<evidence type="ECO:0000256" key="1">
    <source>
        <dbReference type="SAM" id="Phobius"/>
    </source>
</evidence>
<sequence length="65" mass="8108">MDFSFNNFLIFFGFNFVTVFFGFFFEFLEYIHRCNSFRTARKKYFFVMIILYNMVSLVKNKMMFI</sequence>
<keyword evidence="1" id="KW-0472">Membrane</keyword>
<dbReference type="AlphaFoldDB" id="A0A4R1NQ34"/>
<organism evidence="2 3">
    <name type="scientific">Sodalis ligni</name>
    <dbReference type="NCBI Taxonomy" id="2697027"/>
    <lineage>
        <taxon>Bacteria</taxon>
        <taxon>Pseudomonadati</taxon>
        <taxon>Pseudomonadota</taxon>
        <taxon>Gammaproteobacteria</taxon>
        <taxon>Enterobacterales</taxon>
        <taxon>Bruguierivoracaceae</taxon>
        <taxon>Sodalis</taxon>
    </lineage>
</organism>
<keyword evidence="1" id="KW-0812">Transmembrane</keyword>
<comment type="caution">
    <text evidence="2">The sequence shown here is derived from an EMBL/GenBank/DDBJ whole genome shotgun (WGS) entry which is preliminary data.</text>
</comment>
<evidence type="ECO:0000313" key="3">
    <source>
        <dbReference type="Proteomes" id="UP000294555"/>
    </source>
</evidence>
<reference evidence="2 3" key="1">
    <citation type="submission" date="2019-02" db="EMBL/GenBank/DDBJ databases">
        <title>Investigation of anaerobic lignin degradation for improved lignocellulosic biofuels.</title>
        <authorList>
            <person name="Deangelis K."/>
        </authorList>
    </citation>
    <scope>NUCLEOTIDE SEQUENCE [LARGE SCALE GENOMIC DNA]</scope>
    <source>
        <strain evidence="2 3">159R</strain>
    </source>
</reference>
<accession>A0A4R1NQ34</accession>
<evidence type="ECO:0000313" key="2">
    <source>
        <dbReference type="EMBL" id="TCL06490.1"/>
    </source>
</evidence>
<dbReference type="Proteomes" id="UP000294555">
    <property type="component" value="Unassembled WGS sequence"/>
</dbReference>
<gene>
    <name evidence="2" type="ORF">EZJ58_4754</name>
</gene>
<proteinExistence type="predicted"/>
<protein>
    <submittedName>
        <fullName evidence="2">Uncharacterized protein</fullName>
    </submittedName>
</protein>
<keyword evidence="1" id="KW-1133">Transmembrane helix</keyword>
<dbReference type="EMBL" id="SJOI01000001">
    <property type="protein sequence ID" value="TCL06490.1"/>
    <property type="molecule type" value="Genomic_DNA"/>
</dbReference>
<keyword evidence="3" id="KW-1185">Reference proteome</keyword>
<feature type="transmembrane region" description="Helical" evidence="1">
    <location>
        <begin position="44"/>
        <end position="64"/>
    </location>
</feature>
<name>A0A4R1NQ34_9GAMM</name>